<name>A0A1I2V968_9FIRM</name>
<dbReference type="OrthoDB" id="2905737at2"/>
<evidence type="ECO:0000313" key="1">
    <source>
        <dbReference type="EMBL" id="SFG83691.1"/>
    </source>
</evidence>
<reference evidence="2" key="1">
    <citation type="submission" date="2016-10" db="EMBL/GenBank/DDBJ databases">
        <authorList>
            <person name="Varghese N."/>
            <person name="Submissions S."/>
        </authorList>
    </citation>
    <scope>NUCLEOTIDE SEQUENCE [LARGE SCALE GENOMIC DNA]</scope>
    <source>
        <strain evidence="2">DSM 17038</strain>
    </source>
</reference>
<keyword evidence="2" id="KW-1185">Reference proteome</keyword>
<accession>A0A1I2V968</accession>
<dbReference type="EMBL" id="FOOX01000010">
    <property type="protein sequence ID" value="SFG83691.1"/>
    <property type="molecule type" value="Genomic_DNA"/>
</dbReference>
<dbReference type="RefSeq" id="WP_092472072.1">
    <property type="nucleotide sequence ID" value="NZ_FOOX01000010.1"/>
</dbReference>
<protein>
    <submittedName>
        <fullName evidence="1">Uncharacterized protein</fullName>
    </submittedName>
</protein>
<proteinExistence type="predicted"/>
<gene>
    <name evidence="1" type="ORF">SAMN05660649_02874</name>
</gene>
<dbReference type="AlphaFoldDB" id="A0A1I2V968"/>
<sequence length="77" mass="8671">MDQMEDLQQKLNQSLVTVRQAVDISANIKAANNPGSSSMVTAEWENFLKQFFSYVKKKSNETGHNLIAGISWSKIRP</sequence>
<dbReference type="Proteomes" id="UP000199337">
    <property type="component" value="Unassembled WGS sequence"/>
</dbReference>
<dbReference type="STRING" id="341036.SAMN05660649_02874"/>
<evidence type="ECO:0000313" key="2">
    <source>
        <dbReference type="Proteomes" id="UP000199337"/>
    </source>
</evidence>
<organism evidence="1 2">
    <name type="scientific">Desulfotruncus arcticus DSM 17038</name>
    <dbReference type="NCBI Taxonomy" id="1121424"/>
    <lineage>
        <taxon>Bacteria</taxon>
        <taxon>Bacillati</taxon>
        <taxon>Bacillota</taxon>
        <taxon>Clostridia</taxon>
        <taxon>Eubacteriales</taxon>
        <taxon>Desulfallaceae</taxon>
        <taxon>Desulfotruncus</taxon>
    </lineage>
</organism>